<accession>Q2SAJ1</accession>
<dbReference type="AlphaFoldDB" id="Q2SAJ1"/>
<dbReference type="HOGENOM" id="CLU_2990388_0_0_6"/>
<sequence length="57" mass="6542">MFAAPDAKNLGYPSRFNLDFRSYEALLGASRLTTQHKEKDSENHDPHHHPNPSHSDR</sequence>
<keyword evidence="3" id="KW-1185">Reference proteome</keyword>
<dbReference type="Proteomes" id="UP000000238">
    <property type="component" value="Chromosome"/>
</dbReference>
<evidence type="ECO:0000313" key="2">
    <source>
        <dbReference type="EMBL" id="ABC32333.1"/>
    </source>
</evidence>
<dbReference type="STRING" id="349521.HCH_05678"/>
<protein>
    <submittedName>
        <fullName evidence="2">Uncharacterized protein</fullName>
    </submittedName>
</protein>
<feature type="compositionally biased region" description="Basic and acidic residues" evidence="1">
    <location>
        <begin position="35"/>
        <end position="45"/>
    </location>
</feature>
<proteinExistence type="predicted"/>
<gene>
    <name evidence="2" type="ordered locus">HCH_05678</name>
</gene>
<dbReference type="KEGG" id="hch:HCH_05678"/>
<evidence type="ECO:0000256" key="1">
    <source>
        <dbReference type="SAM" id="MobiDB-lite"/>
    </source>
</evidence>
<name>Q2SAJ1_HAHCH</name>
<organism evidence="2 3">
    <name type="scientific">Hahella chejuensis (strain KCTC 2396)</name>
    <dbReference type="NCBI Taxonomy" id="349521"/>
    <lineage>
        <taxon>Bacteria</taxon>
        <taxon>Pseudomonadati</taxon>
        <taxon>Pseudomonadota</taxon>
        <taxon>Gammaproteobacteria</taxon>
        <taxon>Oceanospirillales</taxon>
        <taxon>Hahellaceae</taxon>
        <taxon>Hahella</taxon>
    </lineage>
</organism>
<feature type="region of interest" description="Disordered" evidence="1">
    <location>
        <begin position="31"/>
        <end position="57"/>
    </location>
</feature>
<dbReference type="EMBL" id="CP000155">
    <property type="protein sequence ID" value="ABC32333.1"/>
    <property type="molecule type" value="Genomic_DNA"/>
</dbReference>
<evidence type="ECO:0000313" key="3">
    <source>
        <dbReference type="Proteomes" id="UP000000238"/>
    </source>
</evidence>
<reference evidence="2 3" key="1">
    <citation type="journal article" date="2005" name="Nucleic Acids Res.">
        <title>Genomic blueprint of Hahella chejuensis, a marine microbe producing an algicidal agent.</title>
        <authorList>
            <person name="Jeong H."/>
            <person name="Yim J.H."/>
            <person name="Lee C."/>
            <person name="Choi S.-H."/>
            <person name="Park Y.K."/>
            <person name="Yoon S.H."/>
            <person name="Hur C.-G."/>
            <person name="Kang H.-Y."/>
            <person name="Kim D."/>
            <person name="Lee H.H."/>
            <person name="Park K.H."/>
            <person name="Park S.-H."/>
            <person name="Park H.-S."/>
            <person name="Lee H.K."/>
            <person name="Oh T.K."/>
            <person name="Kim J.F."/>
        </authorList>
    </citation>
    <scope>NUCLEOTIDE SEQUENCE [LARGE SCALE GENOMIC DNA]</scope>
    <source>
        <strain evidence="2 3">KCTC 2396</strain>
    </source>
</reference>